<feature type="signal peptide" evidence="2">
    <location>
        <begin position="1"/>
        <end position="25"/>
    </location>
</feature>
<comment type="similarity">
    <text evidence="1">Belongs to the outer membrane factor (OMF) (TC 1.B.17) family.</text>
</comment>
<feature type="chain" id="PRO_5042611146" evidence="2">
    <location>
        <begin position="26"/>
        <end position="494"/>
    </location>
</feature>
<comment type="caution">
    <text evidence="3">The sequence shown here is derived from an EMBL/GenBank/DDBJ whole genome shotgun (WGS) entry which is preliminary data.</text>
</comment>
<keyword evidence="2" id="KW-0732">Signal</keyword>
<accession>A0AAJ1IKE6</accession>
<gene>
    <name evidence="3" type="ORF">PQJ61_13235</name>
</gene>
<proteinExistence type="inferred from homology"/>
<dbReference type="PANTHER" id="PTHR30203:SF30">
    <property type="entry name" value="OUTER MEMBRANE PROTEIN-RELATED"/>
    <property type="match status" value="1"/>
</dbReference>
<dbReference type="SUPFAM" id="SSF56954">
    <property type="entry name" value="Outer membrane efflux proteins (OEP)"/>
    <property type="match status" value="1"/>
</dbReference>
<evidence type="ECO:0000313" key="4">
    <source>
        <dbReference type="Proteomes" id="UP001221217"/>
    </source>
</evidence>
<sequence>MIKNILKINLLVLLMMVAASFNAYSSDTGFAELVRSALENNPDLRAADLDLSSEIMSYESQRASVLPGVDFTTDTGNNPLYRYSDANEYSTSSAPTRYNRHKIGGGLSLGAALPTGGSLSLTGAGSLDLSLQDSDGAEWNYLVSPAVSLYLRQPLFVDRISGAPVRFDNLRQNDELAAAGVEIAELSRSALENNLIILIASTAAVINSLKNSSNLLEQRILLAEKRLELALADEAAGRISSLDRLSEELQINRLKETEIELEYQIRIALNDMKQLTGKDDFNGGYVNISGIGLNPVNDIYPAGSFNVQTTAVSTRITELSASSIPTGSEPVFEVSALYRRSDSDSASSFADAFDEAGAAEMDLSVSLSVSLPVFDWGETKKLRESEKHSLSAAGERLRSAEEAAQLATAAAEENLKLIDEKIELLEKSLLYDKTLLDRELVRFDAGLSSEAAVETIKVDLLDREYSIKQLKEERIIALLDLYNTGGIELQGLFE</sequence>
<dbReference type="GO" id="GO:0015562">
    <property type="term" value="F:efflux transmembrane transporter activity"/>
    <property type="evidence" value="ECO:0007669"/>
    <property type="project" value="InterPro"/>
</dbReference>
<dbReference type="InterPro" id="IPR010131">
    <property type="entry name" value="MdtP/NodT-like"/>
</dbReference>
<dbReference type="InterPro" id="IPR003423">
    <property type="entry name" value="OMP_efflux"/>
</dbReference>
<evidence type="ECO:0000313" key="3">
    <source>
        <dbReference type="EMBL" id="MDC7227721.1"/>
    </source>
</evidence>
<dbReference type="Pfam" id="PF02321">
    <property type="entry name" value="OEP"/>
    <property type="match status" value="1"/>
</dbReference>
<dbReference type="AlphaFoldDB" id="A0AAJ1IKE6"/>
<evidence type="ECO:0000256" key="1">
    <source>
        <dbReference type="ARBA" id="ARBA00007613"/>
    </source>
</evidence>
<evidence type="ECO:0000256" key="2">
    <source>
        <dbReference type="SAM" id="SignalP"/>
    </source>
</evidence>
<reference evidence="3 4" key="1">
    <citation type="submission" date="2022-12" db="EMBL/GenBank/DDBJ databases">
        <title>Metagenome assembled genome from gulf of manar.</title>
        <authorList>
            <person name="Kohli P."/>
            <person name="Pk S."/>
            <person name="Venkata Ramana C."/>
            <person name="Sasikala C."/>
        </authorList>
    </citation>
    <scope>NUCLEOTIDE SEQUENCE [LARGE SCALE GENOMIC DNA]</scope>
    <source>
        <strain evidence="3">JB008</strain>
    </source>
</reference>
<dbReference type="Proteomes" id="UP001221217">
    <property type="component" value="Unassembled WGS sequence"/>
</dbReference>
<dbReference type="Gene3D" id="1.20.1600.10">
    <property type="entry name" value="Outer membrane efflux proteins (OEP)"/>
    <property type="match status" value="1"/>
</dbReference>
<dbReference type="EMBL" id="JAQQAL010000031">
    <property type="protein sequence ID" value="MDC7227721.1"/>
    <property type="molecule type" value="Genomic_DNA"/>
</dbReference>
<protein>
    <submittedName>
        <fullName evidence="3">TolC family protein</fullName>
    </submittedName>
</protein>
<organism evidence="3 4">
    <name type="scientific">Candidatus Thalassospirochaeta sargassi</name>
    <dbReference type="NCBI Taxonomy" id="3119039"/>
    <lineage>
        <taxon>Bacteria</taxon>
        <taxon>Pseudomonadati</taxon>
        <taxon>Spirochaetota</taxon>
        <taxon>Spirochaetia</taxon>
        <taxon>Spirochaetales</taxon>
        <taxon>Spirochaetaceae</taxon>
        <taxon>Candidatus Thalassospirochaeta</taxon>
    </lineage>
</organism>
<name>A0AAJ1IKE6_9SPIO</name>
<dbReference type="PANTHER" id="PTHR30203">
    <property type="entry name" value="OUTER MEMBRANE CATION EFFLUX PROTEIN"/>
    <property type="match status" value="1"/>
</dbReference>